<dbReference type="OrthoDB" id="2017365at2759"/>
<dbReference type="PROSITE" id="PS00463">
    <property type="entry name" value="ZN2_CY6_FUNGAL_1"/>
    <property type="match status" value="2"/>
</dbReference>
<proteinExistence type="predicted"/>
<evidence type="ECO:0000256" key="4">
    <source>
        <dbReference type="ARBA" id="ARBA00023163"/>
    </source>
</evidence>
<dbReference type="CDD" id="cd00067">
    <property type="entry name" value="GAL4"/>
    <property type="match status" value="2"/>
</dbReference>
<dbReference type="EMBL" id="ML145084">
    <property type="protein sequence ID" value="TBU65907.1"/>
    <property type="molecule type" value="Genomic_DNA"/>
</dbReference>
<dbReference type="AlphaFoldDB" id="A0A4Q9QDP9"/>
<evidence type="ECO:0000313" key="7">
    <source>
        <dbReference type="EMBL" id="TBU32423.1"/>
    </source>
</evidence>
<feature type="domain" description="Zn(2)-C6 fungal-type" evidence="6">
    <location>
        <begin position="58"/>
        <end position="90"/>
    </location>
</feature>
<dbReference type="OMA" id="TCGPCSK"/>
<dbReference type="Proteomes" id="UP000292082">
    <property type="component" value="Unassembled WGS sequence"/>
</dbReference>
<accession>A0A4Q9QDP9</accession>
<evidence type="ECO:0000256" key="5">
    <source>
        <dbReference type="ARBA" id="ARBA00023242"/>
    </source>
</evidence>
<dbReference type="STRING" id="114155.A0A4Q9QDP9"/>
<evidence type="ECO:0000313" key="8">
    <source>
        <dbReference type="EMBL" id="TBU65907.1"/>
    </source>
</evidence>
<evidence type="ECO:0000256" key="2">
    <source>
        <dbReference type="ARBA" id="ARBA00022723"/>
    </source>
</evidence>
<dbReference type="Proteomes" id="UP000292957">
    <property type="component" value="Unassembled WGS sequence"/>
</dbReference>
<dbReference type="PROSITE" id="PS50048">
    <property type="entry name" value="ZN2_CY6_FUNGAL_2"/>
    <property type="match status" value="2"/>
</dbReference>
<dbReference type="InterPro" id="IPR001138">
    <property type="entry name" value="Zn2Cys6_DnaBD"/>
</dbReference>
<dbReference type="SMART" id="SM00066">
    <property type="entry name" value="GAL4"/>
    <property type="match status" value="2"/>
</dbReference>
<keyword evidence="4" id="KW-0804">Transcription</keyword>
<dbReference type="PANTHER" id="PTHR47338:SF5">
    <property type="entry name" value="ZN(II)2CYS6 TRANSCRIPTION FACTOR (EUROFUNG)"/>
    <property type="match status" value="1"/>
</dbReference>
<dbReference type="GO" id="GO:0005634">
    <property type="term" value="C:nucleus"/>
    <property type="evidence" value="ECO:0007669"/>
    <property type="project" value="UniProtKB-SubCell"/>
</dbReference>
<dbReference type="Gene3D" id="4.10.240.10">
    <property type="entry name" value="Zn(2)-C6 fungal-type DNA-binding domain"/>
    <property type="match status" value="2"/>
</dbReference>
<dbReference type="InterPro" id="IPR050815">
    <property type="entry name" value="TF_fung"/>
</dbReference>
<evidence type="ECO:0000256" key="1">
    <source>
        <dbReference type="ARBA" id="ARBA00004123"/>
    </source>
</evidence>
<dbReference type="SUPFAM" id="SSF57701">
    <property type="entry name" value="Zn2/Cys6 DNA-binding domain"/>
    <property type="match status" value="2"/>
</dbReference>
<protein>
    <recommendedName>
        <fullName evidence="6">Zn(2)-C6 fungal-type domain-containing protein</fullName>
    </recommendedName>
</protein>
<feature type="domain" description="Zn(2)-C6 fungal-type" evidence="6">
    <location>
        <begin position="6"/>
        <end position="38"/>
    </location>
</feature>
<organism evidence="8 9">
    <name type="scientific">Dichomitus squalens</name>
    <dbReference type="NCBI Taxonomy" id="114155"/>
    <lineage>
        <taxon>Eukaryota</taxon>
        <taxon>Fungi</taxon>
        <taxon>Dikarya</taxon>
        <taxon>Basidiomycota</taxon>
        <taxon>Agaricomycotina</taxon>
        <taxon>Agaricomycetes</taxon>
        <taxon>Polyporales</taxon>
        <taxon>Polyporaceae</taxon>
        <taxon>Dichomitus</taxon>
    </lineage>
</organism>
<comment type="subcellular location">
    <subcellularLocation>
        <location evidence="1">Nucleus</location>
    </subcellularLocation>
</comment>
<reference evidence="8 9" key="1">
    <citation type="submission" date="2019-01" db="EMBL/GenBank/DDBJ databases">
        <title>Draft genome sequences of three monokaryotic isolates of the white-rot basidiomycete fungus Dichomitus squalens.</title>
        <authorList>
            <consortium name="DOE Joint Genome Institute"/>
            <person name="Lopez S.C."/>
            <person name="Andreopoulos B."/>
            <person name="Pangilinan J."/>
            <person name="Lipzen A."/>
            <person name="Riley R."/>
            <person name="Ahrendt S."/>
            <person name="Ng V."/>
            <person name="Barry K."/>
            <person name="Daum C."/>
            <person name="Grigoriev I.V."/>
            <person name="Hilden K.S."/>
            <person name="Makela M.R."/>
            <person name="de Vries R.P."/>
        </authorList>
    </citation>
    <scope>NUCLEOTIDE SEQUENCE [LARGE SCALE GENOMIC DNA]</scope>
    <source>
        <strain evidence="8 9">CBS 464.89</strain>
        <strain evidence="7">OM18370.1</strain>
    </source>
</reference>
<keyword evidence="9" id="KW-1185">Reference proteome</keyword>
<keyword evidence="3" id="KW-0805">Transcription regulation</keyword>
<evidence type="ECO:0000256" key="3">
    <source>
        <dbReference type="ARBA" id="ARBA00023015"/>
    </source>
</evidence>
<dbReference type="EMBL" id="ML143395">
    <property type="protein sequence ID" value="TBU32423.1"/>
    <property type="molecule type" value="Genomic_DNA"/>
</dbReference>
<keyword evidence="5" id="KW-0539">Nucleus</keyword>
<evidence type="ECO:0000259" key="6">
    <source>
        <dbReference type="PROSITE" id="PS50048"/>
    </source>
</evidence>
<keyword evidence="2" id="KW-0479">Metal-binding</keyword>
<name>A0A4Q9QDP9_9APHY</name>
<dbReference type="PANTHER" id="PTHR47338">
    <property type="entry name" value="ZN(II)2CYS6 TRANSCRIPTION FACTOR (EUROFUNG)-RELATED"/>
    <property type="match status" value="1"/>
</dbReference>
<gene>
    <name evidence="8" type="ORF">BD310DRAFT_912335</name>
    <name evidence="7" type="ORF">BD311DRAFT_715086</name>
</gene>
<evidence type="ECO:0000313" key="9">
    <source>
        <dbReference type="Proteomes" id="UP000292082"/>
    </source>
</evidence>
<sequence>MAPAQTCSACRGRKVRCDGVVPMCGPCSKARKPIECVYTATTAVSTAPKGEYLKKGAACAPCRRKKKKCDATRPCCSTCKVAGKEKDCTYDESVEQTIAEALLLRTHLLEQRLAAYESQVGALGNHPHSDEGRLEQAVASSSRLAIPSHPVLGSHDLPLFDFPQALNTLFDRLSAPPPTADVHHLSVPHESIRLSEFRSTWAIHAPQYGCVLSDEKMHASLAGDLTGLIVHPAFTYIAQLLGCLMWQIQRQAFVFPQVEYEQLQLLLLALEDIDPISEIQARYLLAIYYLLKKQMQDGEAQLTMAIDIVHRHNLTFPVMPDTFDPIQMQEVSPQQAELIGALAHLIYLDRDSSIVFRVPPRLDTTLDDALTNVALYYPVLAKTNLAYLRARSLLLFLRARELAAEWKQMDSLMDLFCPPRGAWFEQYWPLLEEISTHATTIEGEMLKTTFYGDRERSVALKFCLVIALTGKAQLHWLPHKDHEESAQRTLDVVLEIVNISRTFKDNDFLLLDPLLGVCWATVARIVAEAVKGRFTPLPTGVSWNAALQTIDTSVKKLGFEIPFTEDSVREISDVVRVVDAS</sequence>
<dbReference type="GO" id="GO:0000981">
    <property type="term" value="F:DNA-binding transcription factor activity, RNA polymerase II-specific"/>
    <property type="evidence" value="ECO:0007669"/>
    <property type="project" value="InterPro"/>
</dbReference>
<dbReference type="Pfam" id="PF00172">
    <property type="entry name" value="Zn_clus"/>
    <property type="match status" value="2"/>
</dbReference>
<dbReference type="GO" id="GO:0008270">
    <property type="term" value="F:zinc ion binding"/>
    <property type="evidence" value="ECO:0007669"/>
    <property type="project" value="InterPro"/>
</dbReference>
<dbReference type="InterPro" id="IPR036864">
    <property type="entry name" value="Zn2-C6_fun-type_DNA-bd_sf"/>
</dbReference>